<dbReference type="InterPro" id="IPR054612">
    <property type="entry name" value="Phage_capsid-like_C"/>
</dbReference>
<evidence type="ECO:0000313" key="3">
    <source>
        <dbReference type="EMBL" id="TXF91216.1"/>
    </source>
</evidence>
<comment type="caution">
    <text evidence="3">The sequence shown here is derived from an EMBL/GenBank/DDBJ whole genome shotgun (WGS) entry which is preliminary data.</text>
</comment>
<organism evidence="3 4">
    <name type="scientific">Neolewinella aurantiaca</name>
    <dbReference type="NCBI Taxonomy" id="2602767"/>
    <lineage>
        <taxon>Bacteria</taxon>
        <taxon>Pseudomonadati</taxon>
        <taxon>Bacteroidota</taxon>
        <taxon>Saprospiria</taxon>
        <taxon>Saprospirales</taxon>
        <taxon>Lewinellaceae</taxon>
        <taxon>Neolewinella</taxon>
    </lineage>
</organism>
<dbReference type="InterPro" id="IPR024455">
    <property type="entry name" value="Phage_capsid"/>
</dbReference>
<protein>
    <submittedName>
        <fullName evidence="3">Phage major capsid protein</fullName>
    </submittedName>
</protein>
<gene>
    <name evidence="3" type="ORF">FUA23_03055</name>
</gene>
<name>A0A5C7FZT0_9BACT</name>
<dbReference type="EMBL" id="VOXD01000003">
    <property type="protein sequence ID" value="TXF91216.1"/>
    <property type="molecule type" value="Genomic_DNA"/>
</dbReference>
<dbReference type="NCBIfam" id="TIGR01554">
    <property type="entry name" value="major_cap_HK97"/>
    <property type="match status" value="1"/>
</dbReference>
<dbReference type="Gene3D" id="3.30.2400.10">
    <property type="entry name" value="Major capsid protein gp5"/>
    <property type="match status" value="1"/>
</dbReference>
<dbReference type="AlphaFoldDB" id="A0A5C7FZT0"/>
<evidence type="ECO:0000259" key="2">
    <source>
        <dbReference type="Pfam" id="PF05065"/>
    </source>
</evidence>
<dbReference type="Gene3D" id="3.30.2320.10">
    <property type="entry name" value="hypothetical protein PF0899 domain"/>
    <property type="match status" value="1"/>
</dbReference>
<sequence>MRSEKELLETRARVLREQKTLNDDVKGRQMTGSEERRWNQLQDEIDELTSEIESGRVMKRRMAAKEEFRQSGQQPVGTIPAKAAGIRSIIEQGVTSITEGTIHSAMKRAVTSATAASTIQDPAVTGEVILKPLQNGAPGKLMVDIRDGVAQNTSIAKLTNYAGFNVHAETAEIAAGNLTVAPITWNLVNFASRVDMANNVTRDAVTDWPDVINNAFNADLEHTITKQILSGAGGTEITGIDGYIGVQTVDASDSTLTWDMILQSVQKVLAKNVDPSKIAVIMHPVAWLQLQSLKDTLGQQITKPAGLSGVPIVIHTAVGVEYGEDNDQTRVYVGDFSTCKLGVGGKYEITSEKSKADHDMTQFIMIYRADMQLFHPEHIVRIENVATA</sequence>
<evidence type="ECO:0000313" key="4">
    <source>
        <dbReference type="Proteomes" id="UP000321907"/>
    </source>
</evidence>
<dbReference type="SUPFAM" id="SSF56563">
    <property type="entry name" value="Major capsid protein gp5"/>
    <property type="match status" value="1"/>
</dbReference>
<dbReference type="Proteomes" id="UP000321907">
    <property type="component" value="Unassembled WGS sequence"/>
</dbReference>
<comment type="subcellular location">
    <subcellularLocation>
        <location evidence="1">Virion</location>
    </subcellularLocation>
</comment>
<evidence type="ECO:0000256" key="1">
    <source>
        <dbReference type="ARBA" id="ARBA00004328"/>
    </source>
</evidence>
<reference evidence="3 4" key="1">
    <citation type="submission" date="2019-08" db="EMBL/GenBank/DDBJ databases">
        <title>Lewinella sp. strain SSH13 Genome sequencing and assembly.</title>
        <authorList>
            <person name="Kim I."/>
        </authorList>
    </citation>
    <scope>NUCLEOTIDE SEQUENCE [LARGE SCALE GENOMIC DNA]</scope>
    <source>
        <strain evidence="3 4">SSH13</strain>
    </source>
</reference>
<proteinExistence type="predicted"/>
<dbReference type="OrthoDB" id="236961at2"/>
<accession>A0A5C7FZT0</accession>
<keyword evidence="4" id="KW-1185">Reference proteome</keyword>
<dbReference type="Pfam" id="PF05065">
    <property type="entry name" value="Phage_capsid"/>
    <property type="match status" value="1"/>
</dbReference>
<dbReference type="RefSeq" id="WP_147929235.1">
    <property type="nucleotide sequence ID" value="NZ_VOXD01000003.1"/>
</dbReference>
<feature type="domain" description="Phage capsid-like C-terminal" evidence="2">
    <location>
        <begin position="154"/>
        <end position="382"/>
    </location>
</feature>